<evidence type="ECO:0000256" key="6">
    <source>
        <dbReference type="PROSITE-ProRule" id="PRU01263"/>
    </source>
</evidence>
<dbReference type="PROSITE" id="PS00028">
    <property type="entry name" value="ZINC_FINGER_C2H2_1"/>
    <property type="match status" value="21"/>
</dbReference>
<dbReference type="EMBL" id="CAJHNJ030000078">
    <property type="protein sequence ID" value="CAG9134445.1"/>
    <property type="molecule type" value="Genomic_DNA"/>
</dbReference>
<feature type="domain" description="C2H2-type" evidence="8">
    <location>
        <begin position="913"/>
        <end position="931"/>
    </location>
</feature>
<dbReference type="PROSITE" id="PS51915">
    <property type="entry name" value="ZAD"/>
    <property type="match status" value="2"/>
</dbReference>
<feature type="domain" description="C2H2-type" evidence="8">
    <location>
        <begin position="1057"/>
        <end position="1085"/>
    </location>
</feature>
<feature type="domain" description="C2H2-type" evidence="8">
    <location>
        <begin position="1524"/>
        <end position="1551"/>
    </location>
</feature>
<evidence type="ECO:0000259" key="8">
    <source>
        <dbReference type="PROSITE" id="PS50157"/>
    </source>
</evidence>
<feature type="region of interest" description="Disordered" evidence="7">
    <location>
        <begin position="885"/>
        <end position="907"/>
    </location>
</feature>
<feature type="domain" description="C2H2-type" evidence="8">
    <location>
        <begin position="423"/>
        <end position="451"/>
    </location>
</feature>
<feature type="binding site" evidence="6">
    <location>
        <position position="756"/>
    </location>
    <ligand>
        <name>Zn(2+)</name>
        <dbReference type="ChEBI" id="CHEBI:29105"/>
    </ligand>
</feature>
<evidence type="ECO:0000259" key="9">
    <source>
        <dbReference type="PROSITE" id="PS51915"/>
    </source>
</evidence>
<feature type="domain" description="C2H2-type" evidence="8">
    <location>
        <begin position="1496"/>
        <end position="1523"/>
    </location>
</feature>
<feature type="domain" description="C2H2-type" evidence="8">
    <location>
        <begin position="250"/>
        <end position="273"/>
    </location>
</feature>
<feature type="binding site" evidence="6">
    <location>
        <position position="26"/>
    </location>
    <ligand>
        <name>Zn(2+)</name>
        <dbReference type="ChEBI" id="CHEBI:29105"/>
    </ligand>
</feature>
<gene>
    <name evidence="10" type="ORF">PLXY2_LOCUS12692</name>
</gene>
<feature type="domain" description="ZAD" evidence="9">
    <location>
        <begin position="751"/>
        <end position="840"/>
    </location>
</feature>
<feature type="domain" description="C2H2-type" evidence="8">
    <location>
        <begin position="993"/>
        <end position="1016"/>
    </location>
</feature>
<feature type="domain" description="C2H2-type" evidence="8">
    <location>
        <begin position="690"/>
        <end position="718"/>
    </location>
</feature>
<feature type="binding site" evidence="6">
    <location>
        <position position="813"/>
    </location>
    <ligand>
        <name>Zn(2+)</name>
        <dbReference type="ChEBI" id="CHEBI:29105"/>
    </ligand>
</feature>
<feature type="domain" description="C2H2-type" evidence="8">
    <location>
        <begin position="1313"/>
        <end position="1340"/>
    </location>
</feature>
<feature type="domain" description="C2H2-type" evidence="8">
    <location>
        <begin position="168"/>
        <end position="195"/>
    </location>
</feature>
<feature type="domain" description="C2H2-type" evidence="8">
    <location>
        <begin position="395"/>
        <end position="422"/>
    </location>
</feature>
<feature type="domain" description="C2H2-type" evidence="8">
    <location>
        <begin position="665"/>
        <end position="687"/>
    </location>
</feature>
<proteinExistence type="predicted"/>
<comment type="caution">
    <text evidence="10">The sequence shown here is derived from an EMBL/GenBank/DDBJ whole genome shotgun (WGS) entry which is preliminary data.</text>
</comment>
<dbReference type="SMART" id="SM00355">
    <property type="entry name" value="ZnF_C2H2"/>
    <property type="match status" value="38"/>
</dbReference>
<feature type="binding site" evidence="6">
    <location>
        <position position="77"/>
    </location>
    <ligand>
        <name>Zn(2+)</name>
        <dbReference type="ChEBI" id="CHEBI:29105"/>
    </ligand>
</feature>
<feature type="domain" description="C2H2-type" evidence="8">
    <location>
        <begin position="489"/>
        <end position="511"/>
    </location>
</feature>
<feature type="domain" description="C2H2-type" evidence="8">
    <location>
        <begin position="638"/>
        <end position="666"/>
    </location>
</feature>
<feature type="domain" description="C2H2-type" evidence="8">
    <location>
        <begin position="339"/>
        <end position="367"/>
    </location>
</feature>
<feature type="domain" description="C2H2-type" evidence="8">
    <location>
        <begin position="1018"/>
        <end position="1046"/>
    </location>
</feature>
<dbReference type="SUPFAM" id="SSF57667">
    <property type="entry name" value="beta-beta-alpha zinc fingers"/>
    <property type="match status" value="10"/>
</dbReference>
<keyword evidence="4 6" id="KW-0862">Zinc</keyword>
<feature type="binding site" evidence="6">
    <location>
        <position position="74"/>
    </location>
    <ligand>
        <name>Zn(2+)</name>
        <dbReference type="ChEBI" id="CHEBI:29105"/>
    </ligand>
</feature>
<feature type="domain" description="C2H2-type" evidence="8">
    <location>
        <begin position="1367"/>
        <end position="1390"/>
    </location>
</feature>
<evidence type="ECO:0000313" key="10">
    <source>
        <dbReference type="EMBL" id="CAG9134445.1"/>
    </source>
</evidence>
<feature type="compositionally biased region" description="Basic residues" evidence="7">
    <location>
        <begin position="893"/>
        <end position="907"/>
    </location>
</feature>
<evidence type="ECO:0000256" key="3">
    <source>
        <dbReference type="ARBA" id="ARBA00022771"/>
    </source>
</evidence>
<dbReference type="GO" id="GO:0008270">
    <property type="term" value="F:zinc ion binding"/>
    <property type="evidence" value="ECO:0007669"/>
    <property type="project" value="UniProtKB-UniRule"/>
</dbReference>
<dbReference type="FunFam" id="3.30.160.60:FF:001397">
    <property type="entry name" value="Datilografo, isoform A"/>
    <property type="match status" value="1"/>
</dbReference>
<evidence type="ECO:0000313" key="11">
    <source>
        <dbReference type="Proteomes" id="UP000653454"/>
    </source>
</evidence>
<name>A0A8S4G0A9_PLUXY</name>
<feature type="binding site" evidence="6">
    <location>
        <position position="23"/>
    </location>
    <ligand>
        <name>Zn(2+)</name>
        <dbReference type="ChEBI" id="CHEBI:29105"/>
    </ligand>
</feature>
<evidence type="ECO:0000256" key="5">
    <source>
        <dbReference type="PROSITE-ProRule" id="PRU00042"/>
    </source>
</evidence>
<keyword evidence="2" id="KW-0677">Repeat</keyword>
<evidence type="ECO:0000256" key="1">
    <source>
        <dbReference type="ARBA" id="ARBA00022723"/>
    </source>
</evidence>
<dbReference type="PROSITE" id="PS50157">
    <property type="entry name" value="ZINC_FINGER_C2H2_2"/>
    <property type="match status" value="27"/>
</dbReference>
<feature type="binding site" evidence="6">
    <location>
        <position position="816"/>
    </location>
    <ligand>
        <name>Zn(2+)</name>
        <dbReference type="ChEBI" id="CHEBI:29105"/>
    </ligand>
</feature>
<dbReference type="SUPFAM" id="SSF57716">
    <property type="entry name" value="Glucocorticoid receptor-like (DNA-binding domain)"/>
    <property type="match status" value="1"/>
</dbReference>
<keyword evidence="1 6" id="KW-0479">Metal-binding</keyword>
<dbReference type="Gene3D" id="3.30.160.60">
    <property type="entry name" value="Classic Zinc Finger"/>
    <property type="match status" value="18"/>
</dbReference>
<feature type="domain" description="C2H2-type" evidence="8">
    <location>
        <begin position="1395"/>
        <end position="1418"/>
    </location>
</feature>
<dbReference type="PANTHER" id="PTHR24379">
    <property type="entry name" value="KRAB AND ZINC FINGER DOMAIN-CONTAINING"/>
    <property type="match status" value="1"/>
</dbReference>
<sequence length="1623" mass="186252">MTRQVDVKALVSHIVRGDGIDKCRICMGDTSEGQVFLGDTVMLDGNKPVTLAELLETLTGVEVQLDGALPAGLCSICTVSAMEAGNFRLFCCDASSRWDQTLALMENLPKPEDIPQYNNSIYFVLNDNEVTIINDYKDPKISQPEPNLTLGNKIKKARKKTKYRLSKLSCPDCGKTFDYPQHMALHFQQSTDLKRCCPMCGEIMYRDELIKHLAKEHKKKPCPCPKCPFIALSLSQHSEHLAKTHGPSSHSCGDCGRSFQSMYALSAHMGVHAVKTCPGCDKMFRNQMCYRYHVKQCCNLDTTREDTHRTKNKVTVEVKNAKSNKKIKVGLRGSSNNECFCDYCGKRFSGKKFVAAHIQIVHLKNTHRPCPYCGKFLASAHMTEHIKKHEQTVSFTCERCGLILRSRLGYVQHLRLHTGEMPYACKYCGETFSASSRRSEHIRKVHKASEIVLKQECKFCPARFRLPYALRKHLLTAHSDKSEEHEPQFECTICLEKFGSCRGLVHHSRKHQQFPMKVYNKSKRPCESLDDIGKNNKIQTFFDKSTFVKTPKNVLKAIKTRVDRTTSGKRRWNKIQLLKENKIHSGIHCPYCEQQFASHCFLNLHLMHTNITSCLVCHEIVQVKEIESHLAKHNKKVLTCKLCSEIFEDPVKLDTHTKKWHRGRFRCPDCNLSFPTQKSYTPHIKMHEPRACNGCTKKFNSRKCFKYHKKVCKTYRKPQDLFICDYCHKEFDFRNTLAIHIKLNHLLGRLHQCEMCGKKFSSSAHLDEHTNTHEKQPRPIPGFSLLTCRLMMMMTVARWFQMREEAGLPRGLCAECLHHAIAATQFRLVCIESNRQWHQSVDAFMQINRQNDNLKTVYAFYNTDGTTTVVGDQFGQAKDSSEAFVRLTDSSSKKRKKRTPRKKQAVKKKPLRFKCPDCGKRFATPLELDEHVIKSNRRVCVICGELTSRPALSKHLLKAHNKSVLDCGVCHKLFDQQDLLDRHTAESHGLYSHTCSNCGEGFPTERALSAHLYVHTLFHCPVCKKTFENRKCFKYHTANSHKIINPSQRMEPDDEMYMCHDCGATYRNKPALRIHIIQKHLKVLPFSCSVCGKRTSTLGHLKSHEAVHAKERTLIECPDCKAKMRTALGFALHQRIHTGEKPYKCSECDERFLSASRRLDHMRRKHMSESEKAHGCTQCSARFLRPFELRKHYRTAHDEQSAVVPLVEEHLCPQGVCVTCVTATLQAFELRSLVRNSERSWNDALTALRKLPTDVNAPVRTIYAFVKDDNAHILKNYSGSDSRTALNRLKSRLVHKRKRTERKPRVARNGPSCTCQDCGKVFSSPHYLSAHLQNSSQKQACLTCGAVVIRGKGMKEHLESVHGEAHYLCPDCPLLFPSQAEVDKHKRTAHKSGAHTCCDCGRSFPRASSFETHQQMHAVRTCRTCGAQFSNRGCYREHRSACEPDAKPNIKLLRRDLRSNIRDPATYTCDYCQKTYHSRPQLKNHIMWIHMNVRPHQCQWCGKRFYTSARLTEHTIVHTRERNFECDICGAKLVTKMAMVYHKRRHTGEKPYECDDCGEKFISASRRSEHAKRRHGKGTMFQCTHCPSHFVRGHELRKHVDKVHKITADSKKPSKEEAITSDL</sequence>
<feature type="domain" description="ZAD" evidence="9">
    <location>
        <begin position="21"/>
        <end position="101"/>
    </location>
</feature>
<evidence type="ECO:0000256" key="7">
    <source>
        <dbReference type="SAM" id="MobiDB-lite"/>
    </source>
</evidence>
<dbReference type="PANTHER" id="PTHR24379:SF121">
    <property type="entry name" value="C2H2-TYPE DOMAIN-CONTAINING PROTEIN"/>
    <property type="match status" value="1"/>
</dbReference>
<feature type="domain" description="C2H2-type" evidence="8">
    <location>
        <begin position="722"/>
        <end position="745"/>
    </location>
</feature>
<organism evidence="10 11">
    <name type="scientific">Plutella xylostella</name>
    <name type="common">Diamondback moth</name>
    <name type="synonym">Plutella maculipennis</name>
    <dbReference type="NCBI Taxonomy" id="51655"/>
    <lineage>
        <taxon>Eukaryota</taxon>
        <taxon>Metazoa</taxon>
        <taxon>Ecdysozoa</taxon>
        <taxon>Arthropoda</taxon>
        <taxon>Hexapoda</taxon>
        <taxon>Insecta</taxon>
        <taxon>Pterygota</taxon>
        <taxon>Neoptera</taxon>
        <taxon>Endopterygota</taxon>
        <taxon>Lepidoptera</taxon>
        <taxon>Glossata</taxon>
        <taxon>Ditrysia</taxon>
        <taxon>Yponomeutoidea</taxon>
        <taxon>Plutellidae</taxon>
        <taxon>Plutella</taxon>
    </lineage>
</organism>
<keyword evidence="11" id="KW-1185">Reference proteome</keyword>
<dbReference type="GO" id="GO:0005634">
    <property type="term" value="C:nucleus"/>
    <property type="evidence" value="ECO:0007669"/>
    <property type="project" value="InterPro"/>
</dbReference>
<feature type="domain" description="C2H2-type" evidence="8">
    <location>
        <begin position="751"/>
        <end position="778"/>
    </location>
</feature>
<dbReference type="InterPro" id="IPR012934">
    <property type="entry name" value="Znf_AD"/>
</dbReference>
<feature type="domain" description="C2H2-type" evidence="8">
    <location>
        <begin position="1086"/>
        <end position="1113"/>
    </location>
</feature>
<evidence type="ECO:0000256" key="2">
    <source>
        <dbReference type="ARBA" id="ARBA00022737"/>
    </source>
</evidence>
<feature type="domain" description="C2H2-type" evidence="8">
    <location>
        <begin position="1174"/>
        <end position="1202"/>
    </location>
</feature>
<reference evidence="10" key="1">
    <citation type="submission" date="2020-11" db="EMBL/GenBank/DDBJ databases">
        <authorList>
            <person name="Whiteford S."/>
        </authorList>
    </citation>
    <scope>NUCLEOTIDE SEQUENCE</scope>
</reference>
<evidence type="ECO:0000256" key="4">
    <source>
        <dbReference type="ARBA" id="ARBA00022833"/>
    </source>
</evidence>
<dbReference type="Proteomes" id="UP000653454">
    <property type="component" value="Unassembled WGS sequence"/>
</dbReference>
<keyword evidence="3 5" id="KW-0863">Zinc-finger</keyword>
<feature type="domain" description="C2H2-type" evidence="8">
    <location>
        <begin position="1143"/>
        <end position="1171"/>
    </location>
</feature>
<feature type="domain" description="C2H2-type" evidence="8">
    <location>
        <begin position="1552"/>
        <end position="1575"/>
    </location>
</feature>
<dbReference type="InterPro" id="IPR036236">
    <property type="entry name" value="Znf_C2H2_sf"/>
</dbReference>
<feature type="domain" description="C2H2-type" evidence="8">
    <location>
        <begin position="1467"/>
        <end position="1495"/>
    </location>
</feature>
<feature type="binding site" evidence="6">
    <location>
        <position position="753"/>
    </location>
    <ligand>
        <name>Zn(2+)</name>
        <dbReference type="ChEBI" id="CHEBI:29105"/>
    </ligand>
</feature>
<feature type="domain" description="C2H2-type" evidence="8">
    <location>
        <begin position="1581"/>
        <end position="1604"/>
    </location>
</feature>
<dbReference type="InterPro" id="IPR013087">
    <property type="entry name" value="Znf_C2H2_type"/>
</dbReference>
<protein>
    <submittedName>
        <fullName evidence="10">(diamondback moth) hypothetical protein</fullName>
    </submittedName>
</protein>
<dbReference type="FunFam" id="3.30.160.60:FF:000446">
    <property type="entry name" value="Zinc finger protein"/>
    <property type="match status" value="2"/>
</dbReference>
<accession>A0A8S4G0A9</accession>
<dbReference type="SMART" id="SM00868">
    <property type="entry name" value="zf-AD"/>
    <property type="match status" value="4"/>
</dbReference>
<dbReference type="Pfam" id="PF00096">
    <property type="entry name" value="zf-C2H2"/>
    <property type="match status" value="8"/>
</dbReference>
<dbReference type="Pfam" id="PF07776">
    <property type="entry name" value="zf-AD"/>
    <property type="match status" value="1"/>
</dbReference>
<feature type="domain" description="C2H2-type" evidence="8">
    <location>
        <begin position="1115"/>
        <end position="1142"/>
    </location>
</feature>